<dbReference type="InterPro" id="IPR012677">
    <property type="entry name" value="Nucleotide-bd_a/b_plait_sf"/>
</dbReference>
<feature type="region of interest" description="Disordered" evidence="3">
    <location>
        <begin position="1"/>
        <end position="38"/>
    </location>
</feature>
<dbReference type="PROSITE" id="PS50102">
    <property type="entry name" value="RRM"/>
    <property type="match status" value="1"/>
</dbReference>
<dbReference type="SUPFAM" id="SSF54928">
    <property type="entry name" value="RNA-binding domain, RBD"/>
    <property type="match status" value="1"/>
</dbReference>
<evidence type="ECO:0000256" key="1">
    <source>
        <dbReference type="ARBA" id="ARBA00022884"/>
    </source>
</evidence>
<dbReference type="CDD" id="cd00590">
    <property type="entry name" value="RRM_SF"/>
    <property type="match status" value="1"/>
</dbReference>
<dbReference type="SMART" id="SM00360">
    <property type="entry name" value="RRM"/>
    <property type="match status" value="1"/>
</dbReference>
<keyword evidence="1 2" id="KW-0694">RNA-binding</keyword>
<proteinExistence type="predicted"/>
<evidence type="ECO:0000313" key="6">
    <source>
        <dbReference type="Proteomes" id="UP001604277"/>
    </source>
</evidence>
<gene>
    <name evidence="5" type="ORF">Fot_04072</name>
</gene>
<dbReference type="InterPro" id="IPR000504">
    <property type="entry name" value="RRM_dom"/>
</dbReference>
<dbReference type="Proteomes" id="UP001604277">
    <property type="component" value="Unassembled WGS sequence"/>
</dbReference>
<dbReference type="EMBL" id="JBFOLJ010000001">
    <property type="protein sequence ID" value="KAL2559333.1"/>
    <property type="molecule type" value="Genomic_DNA"/>
</dbReference>
<comment type="caution">
    <text evidence="5">The sequence shown here is derived from an EMBL/GenBank/DDBJ whole genome shotgun (WGS) entry which is preliminary data.</text>
</comment>
<dbReference type="PANTHER" id="PTHR21245">
    <property type="entry name" value="HETEROGENEOUS NUCLEAR RIBONUCLEOPROTEIN"/>
    <property type="match status" value="1"/>
</dbReference>
<reference evidence="6" key="1">
    <citation type="submission" date="2024-07" db="EMBL/GenBank/DDBJ databases">
        <title>Two chromosome-level genome assemblies of Korean endemic species Abeliophyllum distichum and Forsythia ovata (Oleaceae).</title>
        <authorList>
            <person name="Jang H."/>
        </authorList>
    </citation>
    <scope>NUCLEOTIDE SEQUENCE [LARGE SCALE GENOMIC DNA]</scope>
</reference>
<accession>A0ABD1XBI5</accession>
<dbReference type="Gene3D" id="3.30.70.330">
    <property type="match status" value="1"/>
</dbReference>
<keyword evidence="6" id="KW-1185">Reference proteome</keyword>
<evidence type="ECO:0000259" key="4">
    <source>
        <dbReference type="PROSITE" id="PS50102"/>
    </source>
</evidence>
<sequence length="141" mass="16200">MEGMHEEPEPQEDSGHVREGHAEIVDAAKKEEHHEDVKEKLKRKEFEIFVGGLDKDATEDDLRKVFSEVGNVTDVRLMMNPQTKKNNGFAFLRFATVEQAKRAFTELKNPLKRRNPNLKTARTAERQSPVGEGKPRPWKHA</sequence>
<feature type="region of interest" description="Disordered" evidence="3">
    <location>
        <begin position="108"/>
        <end position="141"/>
    </location>
</feature>
<organism evidence="5 6">
    <name type="scientific">Forsythia ovata</name>
    <dbReference type="NCBI Taxonomy" id="205694"/>
    <lineage>
        <taxon>Eukaryota</taxon>
        <taxon>Viridiplantae</taxon>
        <taxon>Streptophyta</taxon>
        <taxon>Embryophyta</taxon>
        <taxon>Tracheophyta</taxon>
        <taxon>Spermatophyta</taxon>
        <taxon>Magnoliopsida</taxon>
        <taxon>eudicotyledons</taxon>
        <taxon>Gunneridae</taxon>
        <taxon>Pentapetalae</taxon>
        <taxon>asterids</taxon>
        <taxon>lamiids</taxon>
        <taxon>Lamiales</taxon>
        <taxon>Oleaceae</taxon>
        <taxon>Forsythieae</taxon>
        <taxon>Forsythia</taxon>
    </lineage>
</organism>
<feature type="domain" description="RRM" evidence="4">
    <location>
        <begin position="46"/>
        <end position="123"/>
    </location>
</feature>
<dbReference type="InterPro" id="IPR035979">
    <property type="entry name" value="RBD_domain_sf"/>
</dbReference>
<dbReference type="GO" id="GO:0003723">
    <property type="term" value="F:RNA binding"/>
    <property type="evidence" value="ECO:0007669"/>
    <property type="project" value="UniProtKB-UniRule"/>
</dbReference>
<evidence type="ECO:0000313" key="5">
    <source>
        <dbReference type="EMBL" id="KAL2559333.1"/>
    </source>
</evidence>
<evidence type="ECO:0000256" key="3">
    <source>
        <dbReference type="SAM" id="MobiDB-lite"/>
    </source>
</evidence>
<evidence type="ECO:0000256" key="2">
    <source>
        <dbReference type="PROSITE-ProRule" id="PRU00176"/>
    </source>
</evidence>
<dbReference type="AlphaFoldDB" id="A0ABD1XBI5"/>
<dbReference type="Pfam" id="PF00076">
    <property type="entry name" value="RRM_1"/>
    <property type="match status" value="1"/>
</dbReference>
<name>A0ABD1XBI5_9LAMI</name>
<protein>
    <submittedName>
        <fullName evidence="5">Nucleolin-like</fullName>
    </submittedName>
</protein>